<gene>
    <name evidence="1" type="ORF">MSG28_013993</name>
</gene>
<evidence type="ECO:0000313" key="1">
    <source>
        <dbReference type="EMBL" id="KAI8433146.1"/>
    </source>
</evidence>
<accession>A0ACC0K9P8</accession>
<protein>
    <submittedName>
        <fullName evidence="1">Uncharacterized protein</fullName>
    </submittedName>
</protein>
<evidence type="ECO:0000313" key="2">
    <source>
        <dbReference type="Proteomes" id="UP001064048"/>
    </source>
</evidence>
<comment type="caution">
    <text evidence="1">The sequence shown here is derived from an EMBL/GenBank/DDBJ whole genome shotgun (WGS) entry which is preliminary data.</text>
</comment>
<proteinExistence type="predicted"/>
<reference evidence="1 2" key="1">
    <citation type="journal article" date="2022" name="Genome Biol. Evol.">
        <title>The Spruce Budworm Genome: Reconstructing the Evolutionary History of Antifreeze Proteins.</title>
        <authorList>
            <person name="Beliveau C."/>
            <person name="Gagne P."/>
            <person name="Picq S."/>
            <person name="Vernygora O."/>
            <person name="Keeling C.I."/>
            <person name="Pinkney K."/>
            <person name="Doucet D."/>
            <person name="Wen F."/>
            <person name="Johnston J.S."/>
            <person name="Maaroufi H."/>
            <person name="Boyle B."/>
            <person name="Laroche J."/>
            <person name="Dewar K."/>
            <person name="Juretic N."/>
            <person name="Blackburn G."/>
            <person name="Nisole A."/>
            <person name="Brunet B."/>
            <person name="Brandao M."/>
            <person name="Lumley L."/>
            <person name="Duan J."/>
            <person name="Quan G."/>
            <person name="Lucarotti C.J."/>
            <person name="Roe A.D."/>
            <person name="Sperling F.A.H."/>
            <person name="Levesque R.C."/>
            <person name="Cusson M."/>
        </authorList>
    </citation>
    <scope>NUCLEOTIDE SEQUENCE [LARGE SCALE GENOMIC DNA]</scope>
    <source>
        <strain evidence="1">Glfc:IPQL:Cfum</strain>
    </source>
</reference>
<name>A0ACC0K9P8_CHOFU</name>
<keyword evidence="2" id="KW-1185">Reference proteome</keyword>
<dbReference type="Proteomes" id="UP001064048">
    <property type="component" value="Chromosome 24"/>
</dbReference>
<dbReference type="EMBL" id="CM046124">
    <property type="protein sequence ID" value="KAI8433146.1"/>
    <property type="molecule type" value="Genomic_DNA"/>
</dbReference>
<sequence>MEKIVVLKFVILFSFSSAYILMDDDLTTDALVLPSEYYLKAEMIDLISNLKEPIELWYSAEYNRSRIDVSGGMVQRYYYWAEFDTSGNEGQVYTISPKTTETEKNVMQCYKKNISEEEQNHDAFPVEGGYVYAGNQQHEGRQVDVWQETDEYDDTREENIMYTYKGARGVDVPVQIVKKTFNTFKGTMTLHVIYNYFSYEPLICYKDLDADEDLCDVANEDLHGTLQVLHPAIRGDVDIAFESFKKRHNRKYRSQAEHEKRKKIFQKNWQLVVDHNSKNLGYKLAMNHLSDLSTEELRLRHGARASPHPAGSIPFPHSEAEVNQIVTHLPKEYDMRMEGFITPIKNQGSCGSCWSFATVAAVEGALARLDGRLRDLSEQTLIDCSWGPLFWFFCASMSVCIFVTLCRSLWRSKGEAFVQQWTSSG</sequence>
<organism evidence="1 2">
    <name type="scientific">Choristoneura fumiferana</name>
    <name type="common">Spruce budworm moth</name>
    <name type="synonym">Archips fumiferana</name>
    <dbReference type="NCBI Taxonomy" id="7141"/>
    <lineage>
        <taxon>Eukaryota</taxon>
        <taxon>Metazoa</taxon>
        <taxon>Ecdysozoa</taxon>
        <taxon>Arthropoda</taxon>
        <taxon>Hexapoda</taxon>
        <taxon>Insecta</taxon>
        <taxon>Pterygota</taxon>
        <taxon>Neoptera</taxon>
        <taxon>Endopterygota</taxon>
        <taxon>Lepidoptera</taxon>
        <taxon>Glossata</taxon>
        <taxon>Ditrysia</taxon>
        <taxon>Tortricoidea</taxon>
        <taxon>Tortricidae</taxon>
        <taxon>Tortricinae</taxon>
        <taxon>Choristoneura</taxon>
    </lineage>
</organism>